<dbReference type="RefSeq" id="WP_343850229.1">
    <property type="nucleotide sequence ID" value="NZ_BAAAFI010000007.1"/>
</dbReference>
<dbReference type="Pfam" id="PF13087">
    <property type="entry name" value="AAA_12"/>
    <property type="match status" value="1"/>
</dbReference>
<proteinExistence type="predicted"/>
<evidence type="ECO:0000259" key="2">
    <source>
        <dbReference type="Pfam" id="PF13087"/>
    </source>
</evidence>
<accession>A0ABN1MYT0</accession>
<sequence>MGESIFQTYLNRLTDLSSKNRSIYLPKLDGSGLIDVRDFDFLNGEPAFEILRKLIQGKKKIQLIPEVDPRIGETNQLSKRLSKIAFRDQLTREETGEESLYLAWPFVEGRLINGQIVRAPILLMPVSLESKNDKWSLIPENSWEWNPALLLAYRHACGKGIDQERLGESLQNCPEDSTEFRVHLNRILSENFPIQLSSALFEDQITAFPSSQIALDQGRFVDGKLALKTYAVLGQFSQKSSFLFRDYEELMTAYGELSLEELFLKFFAPAEKMPIPREEQLFPVFPLDASQENVLVKVRQGNSLVVEGPPGTGKSQLIANLVSDYIARGRKVLVVSQKRAALDVVFERMQQVGFGDFLALVHDFRGDQRPLFEKLRKQIEAIESYQEQNRGIDSMQLEREISRLSGKISLFSEKFEELRKGLFDDSLAGIPIKAMYLKAELDMAALNSRSRLVKLDYWQALEFESNFRIFDSYQQKIGDSFWERRVPFDRVEPADFGRIHEALKAVEEFRESIPIGFDKETWEELVEDVLESGPISDRIFSFQRSFAGLPDREEAFRLFFQAKEIKSLRKTQKWLVTAVEKASGLQLRLFEDVKLLEALMAELAVLIPKAGSFLGAFAAKWNKGKYPLVFRSLEENGLRFGLDSLGLLERQGKTLLGLKTGYQSLSSTGGFLPPDFVLDALDSQLETVSRILDGVKDWEGCSQIHGLTDWQDFGPEGFGDRLSEVGNWFRDFEQALPRLRLWLDPKQLLGILSEGLSELSLDQESRLNSTLVDLIGFDRFLKDWGFANRELAEEMEVEFSGLTLEAKLAAFRNGWYLAWIGEIERRNPVVAEAGTVRLAQEMEELKTAILEKRKISKHMALLRLREQVGSHLEFNRLGNRVTYRELHHQVSKKRLRWPIRRLMEEMGAEVFRLLPCWLASPETVSALFPIGEMFDLVIFDEASQCQVERGLPAMLRGKQVVVAGDSMQLRPSDFYRIRWESDEEGLEYESESLLELTGYFFEKCQLKGHYRSADPALIHFSNSHFYGNQLETLPDYRTVRLGRSPFSWIKTEGIWESQMNKTDADAVVEQVKVIRTQFPEDSIGIVTGNYFQMELIRDRLWNAGIQEDKVNVRNIENVQGDEFDQVVLSLGYAPNREGRLVTNFGLLGKSGAENRLNVAITRARKKMYVISSVDPEDFRPRQIENRGLALLREFLAFVRSQSLGVDIPVPEVESSGFEIGWSLKNRLLEIRDGLSKDIPSSVMDLVETRRGAQVAVLTDDQRFFNASTAKGAMAYHPILLEEKGWKWRSIWSRSCFINE</sequence>
<name>A0ABN1MYT0_9BACT</name>
<evidence type="ECO:0008006" key="5">
    <source>
        <dbReference type="Google" id="ProtNLM"/>
    </source>
</evidence>
<dbReference type="Proteomes" id="UP001500469">
    <property type="component" value="Unassembled WGS sequence"/>
</dbReference>
<dbReference type="EMBL" id="BAAAFI010000007">
    <property type="protein sequence ID" value="GAA0878642.1"/>
    <property type="molecule type" value="Genomic_DNA"/>
</dbReference>
<dbReference type="Pfam" id="PF13086">
    <property type="entry name" value="AAA_11"/>
    <property type="match status" value="1"/>
</dbReference>
<keyword evidence="4" id="KW-1185">Reference proteome</keyword>
<dbReference type="PANTHER" id="PTHR10887">
    <property type="entry name" value="DNA2/NAM7 HELICASE FAMILY"/>
    <property type="match status" value="1"/>
</dbReference>
<dbReference type="CDD" id="cd18808">
    <property type="entry name" value="SF1_C_Upf1"/>
    <property type="match status" value="1"/>
</dbReference>
<feature type="domain" description="DNA2/NAM7 helicase helicase" evidence="1">
    <location>
        <begin position="287"/>
        <end position="351"/>
    </location>
</feature>
<dbReference type="Pfam" id="PF13195">
    <property type="entry name" value="DUF4011"/>
    <property type="match status" value="1"/>
</dbReference>
<protein>
    <recommendedName>
        <fullName evidence="5">AAA domain-containing protein</fullName>
    </recommendedName>
</protein>
<feature type="domain" description="DNA2/NAM7 helicase-like C-terminal" evidence="2">
    <location>
        <begin position="1003"/>
        <end position="1172"/>
    </location>
</feature>
<dbReference type="InterPro" id="IPR041679">
    <property type="entry name" value="DNA2/NAM7-like_C"/>
</dbReference>
<reference evidence="3 4" key="1">
    <citation type="journal article" date="2019" name="Int. J. Syst. Evol. Microbiol.">
        <title>The Global Catalogue of Microorganisms (GCM) 10K type strain sequencing project: providing services to taxonomists for standard genome sequencing and annotation.</title>
        <authorList>
            <consortium name="The Broad Institute Genomics Platform"/>
            <consortium name="The Broad Institute Genome Sequencing Center for Infectious Disease"/>
            <person name="Wu L."/>
            <person name="Ma J."/>
        </authorList>
    </citation>
    <scope>NUCLEOTIDE SEQUENCE [LARGE SCALE GENOMIC DNA]</scope>
    <source>
        <strain evidence="3 4">JCM 16112</strain>
    </source>
</reference>
<evidence type="ECO:0000313" key="3">
    <source>
        <dbReference type="EMBL" id="GAA0878642.1"/>
    </source>
</evidence>
<dbReference type="Gene3D" id="3.40.50.300">
    <property type="entry name" value="P-loop containing nucleotide triphosphate hydrolases"/>
    <property type="match status" value="3"/>
</dbReference>
<evidence type="ECO:0000259" key="1">
    <source>
        <dbReference type="Pfam" id="PF13086"/>
    </source>
</evidence>
<dbReference type="SUPFAM" id="SSF52540">
    <property type="entry name" value="P-loop containing nucleoside triphosphate hydrolases"/>
    <property type="match status" value="1"/>
</dbReference>
<organism evidence="3 4">
    <name type="scientific">Algoriphagus jejuensis</name>
    <dbReference type="NCBI Taxonomy" id="419934"/>
    <lineage>
        <taxon>Bacteria</taxon>
        <taxon>Pseudomonadati</taxon>
        <taxon>Bacteroidota</taxon>
        <taxon>Cytophagia</taxon>
        <taxon>Cytophagales</taxon>
        <taxon>Cyclobacteriaceae</taxon>
        <taxon>Algoriphagus</taxon>
    </lineage>
</organism>
<dbReference type="InterPro" id="IPR047187">
    <property type="entry name" value="SF1_C_Upf1"/>
</dbReference>
<gene>
    <name evidence="3" type="ORF">GCM10009119_16100</name>
</gene>
<dbReference type="InterPro" id="IPR027417">
    <property type="entry name" value="P-loop_NTPase"/>
</dbReference>
<comment type="caution">
    <text evidence="3">The sequence shown here is derived from an EMBL/GenBank/DDBJ whole genome shotgun (WGS) entry which is preliminary data.</text>
</comment>
<dbReference type="InterPro" id="IPR025103">
    <property type="entry name" value="DUF4011"/>
</dbReference>
<dbReference type="InterPro" id="IPR041677">
    <property type="entry name" value="DNA2/NAM7_AAA_11"/>
</dbReference>
<evidence type="ECO:0000313" key="4">
    <source>
        <dbReference type="Proteomes" id="UP001500469"/>
    </source>
</evidence>
<dbReference type="PANTHER" id="PTHR10887:SF495">
    <property type="entry name" value="HELICASE SENATAXIN ISOFORM X1-RELATED"/>
    <property type="match status" value="1"/>
</dbReference>
<dbReference type="InterPro" id="IPR045055">
    <property type="entry name" value="DNA2/NAM7-like"/>
</dbReference>